<dbReference type="InterPro" id="IPR041805">
    <property type="entry name" value="ASMase/PPN1_MPP"/>
</dbReference>
<evidence type="ECO:0000256" key="3">
    <source>
        <dbReference type="ARBA" id="ARBA00008234"/>
    </source>
</evidence>
<proteinExistence type="inferred from homology"/>
<protein>
    <submittedName>
        <fullName evidence="14">Acid sphingomyelinase-like phosphodiesterase 3b</fullName>
    </submittedName>
</protein>
<evidence type="ECO:0000256" key="1">
    <source>
        <dbReference type="ARBA" id="ARBA00001947"/>
    </source>
</evidence>
<dbReference type="PANTHER" id="PTHR10340">
    <property type="entry name" value="SPHINGOMYELIN PHOSPHODIESTERASE"/>
    <property type="match status" value="1"/>
</dbReference>
<gene>
    <name evidence="14" type="ORF">Cadr_000013499</name>
</gene>
<dbReference type="SUPFAM" id="SSF56300">
    <property type="entry name" value="Metallo-dependent phosphatases"/>
    <property type="match status" value="1"/>
</dbReference>
<keyword evidence="6 11" id="KW-0732">Signal</keyword>
<reference evidence="14 15" key="1">
    <citation type="journal article" date="2019" name="Mol. Ecol. Resour.">
        <title>Improving Illumina assemblies with Hi-C and long reads: an example with the North African dromedary.</title>
        <authorList>
            <person name="Elbers J.P."/>
            <person name="Rogers M.F."/>
            <person name="Perelman P.L."/>
            <person name="Proskuryakova A.A."/>
            <person name="Serdyukova N.A."/>
            <person name="Johnson W.E."/>
            <person name="Horin P."/>
            <person name="Corander J."/>
            <person name="Murphy D."/>
            <person name="Burger P.A."/>
        </authorList>
    </citation>
    <scope>NUCLEOTIDE SEQUENCE [LARGE SCALE GENOMIC DNA]</scope>
    <source>
        <strain evidence="14">Drom800</strain>
        <tissue evidence="14">Blood</tissue>
    </source>
</reference>
<dbReference type="Gene3D" id="3.60.21.10">
    <property type="match status" value="1"/>
</dbReference>
<evidence type="ECO:0000256" key="9">
    <source>
        <dbReference type="ARBA" id="ARBA00023157"/>
    </source>
</evidence>
<keyword evidence="8" id="KW-0862">Zinc</keyword>
<dbReference type="InterPro" id="IPR017064">
    <property type="entry name" value="ASM-like_Pdiesterase_prd"/>
</dbReference>
<keyword evidence="4" id="KW-0964">Secreted</keyword>
<evidence type="ECO:0000256" key="5">
    <source>
        <dbReference type="ARBA" id="ARBA00022723"/>
    </source>
</evidence>
<dbReference type="InterPro" id="IPR029052">
    <property type="entry name" value="Metallo-depent_PP-like"/>
</dbReference>
<comment type="similarity">
    <text evidence="3">Belongs to the acid sphingomyelinase family.</text>
</comment>
<evidence type="ECO:0000259" key="12">
    <source>
        <dbReference type="Pfam" id="PF00149"/>
    </source>
</evidence>
<dbReference type="GO" id="GO:0016020">
    <property type="term" value="C:membrane"/>
    <property type="evidence" value="ECO:0007669"/>
    <property type="project" value="GOC"/>
</dbReference>
<dbReference type="GO" id="GO:0004767">
    <property type="term" value="F:sphingomyelin phosphodiesterase activity"/>
    <property type="evidence" value="ECO:0007669"/>
    <property type="project" value="InterPro"/>
</dbReference>
<comment type="caution">
    <text evidence="14">The sequence shown here is derived from an EMBL/GenBank/DDBJ whole genome shotgun (WGS) entry which is preliminary data.</text>
</comment>
<feature type="chain" id="PRO_5024433893" evidence="11">
    <location>
        <begin position="28"/>
        <end position="431"/>
    </location>
</feature>
<keyword evidence="7" id="KW-0378">Hydrolase</keyword>
<evidence type="ECO:0000256" key="11">
    <source>
        <dbReference type="SAM" id="SignalP"/>
    </source>
</evidence>
<dbReference type="CDD" id="cd00842">
    <property type="entry name" value="MPP_ASMase"/>
    <property type="match status" value="1"/>
</dbReference>
<accession>A0A5N4DCM9</accession>
<dbReference type="InterPro" id="IPR045473">
    <property type="entry name" value="ASM_C"/>
</dbReference>
<feature type="domain" description="Sphingomyelin phosphodiesterase C-terminal" evidence="13">
    <location>
        <begin position="268"/>
        <end position="405"/>
    </location>
</feature>
<evidence type="ECO:0000256" key="6">
    <source>
        <dbReference type="ARBA" id="ARBA00022729"/>
    </source>
</evidence>
<evidence type="ECO:0000313" key="14">
    <source>
        <dbReference type="EMBL" id="KAB1268858.1"/>
    </source>
</evidence>
<name>A0A5N4DCM9_CAMDR</name>
<evidence type="ECO:0000313" key="15">
    <source>
        <dbReference type="Proteomes" id="UP000299084"/>
    </source>
</evidence>
<evidence type="ECO:0000256" key="2">
    <source>
        <dbReference type="ARBA" id="ARBA00004613"/>
    </source>
</evidence>
<dbReference type="EMBL" id="JWIN03000013">
    <property type="protein sequence ID" value="KAB1268858.1"/>
    <property type="molecule type" value="Genomic_DNA"/>
</dbReference>
<keyword evidence="15" id="KW-1185">Reference proteome</keyword>
<comment type="cofactor">
    <cofactor evidence="1">
        <name>Zn(2+)</name>
        <dbReference type="ChEBI" id="CHEBI:29105"/>
    </cofactor>
</comment>
<evidence type="ECO:0000256" key="7">
    <source>
        <dbReference type="ARBA" id="ARBA00022801"/>
    </source>
</evidence>
<feature type="signal peptide" evidence="11">
    <location>
        <begin position="1"/>
        <end position="27"/>
    </location>
</feature>
<keyword evidence="10" id="KW-0325">Glycoprotein</keyword>
<dbReference type="AlphaFoldDB" id="A0A5N4DCM9"/>
<dbReference type="GO" id="GO:0005615">
    <property type="term" value="C:extracellular space"/>
    <property type="evidence" value="ECO:0007669"/>
    <property type="project" value="InterPro"/>
</dbReference>
<evidence type="ECO:0000256" key="10">
    <source>
        <dbReference type="ARBA" id="ARBA00023180"/>
    </source>
</evidence>
<dbReference type="Pfam" id="PF19272">
    <property type="entry name" value="ASMase_C"/>
    <property type="match status" value="1"/>
</dbReference>
<dbReference type="GO" id="GO:0046872">
    <property type="term" value="F:metal ion binding"/>
    <property type="evidence" value="ECO:0007669"/>
    <property type="project" value="UniProtKB-KW"/>
</dbReference>
<dbReference type="GO" id="GO:0006685">
    <property type="term" value="P:sphingomyelin catabolic process"/>
    <property type="evidence" value="ECO:0007669"/>
    <property type="project" value="InterPro"/>
</dbReference>
<keyword evidence="5" id="KW-0479">Metal-binding</keyword>
<dbReference type="Proteomes" id="UP000299084">
    <property type="component" value="Unassembled WGS sequence"/>
</dbReference>
<organism evidence="14 15">
    <name type="scientific">Camelus dromedarius</name>
    <name type="common">Dromedary</name>
    <name type="synonym">Arabian camel</name>
    <dbReference type="NCBI Taxonomy" id="9838"/>
    <lineage>
        <taxon>Eukaryota</taxon>
        <taxon>Metazoa</taxon>
        <taxon>Chordata</taxon>
        <taxon>Craniata</taxon>
        <taxon>Vertebrata</taxon>
        <taxon>Euteleostomi</taxon>
        <taxon>Mammalia</taxon>
        <taxon>Eutheria</taxon>
        <taxon>Laurasiatheria</taxon>
        <taxon>Artiodactyla</taxon>
        <taxon>Tylopoda</taxon>
        <taxon>Camelidae</taxon>
        <taxon>Camelus</taxon>
    </lineage>
</organism>
<dbReference type="Pfam" id="PF00149">
    <property type="entry name" value="Metallophos"/>
    <property type="match status" value="1"/>
</dbReference>
<sequence length="431" mass="47493">MAPVRQAARMRLPKLLIFLAYWGVARAGTGKFWHVSDLHLDPNYKVSEDPLQVCPSASSQPVPSAGPWGDYLCDSPWVLINSSIYAMKEIEPEPDFILWTGDDTPHVPDEKLGEEAVLEIVARLTELIREVFPGRGHLQILPGCDVLGAFYSEKLLGPSGAGRIVVLNTNLYYSNNEQTAGIADPGQQFRWLEDVLTDASRAGEMVYIIGHVPPGFFEKTRNKAWFREGFNEEYLKVVRKHHQVIAGQFFGHHHTDSFRMFYNDAGAPISVMFLTPGVTPWKTTLPGVVNGANNPGIRLFEYDQATLNLQDIVTYFLNLSQANAQGSPRWELEYRLTEAYGVPDAGARSMHAALDGIASDQGALQRYYVYNSVSYDTQACGDACRAEHVCALREVAFDAYAACLRAPGAAPAPHLALLLAALLGLSALLVP</sequence>
<evidence type="ECO:0000256" key="8">
    <source>
        <dbReference type="ARBA" id="ARBA00022833"/>
    </source>
</evidence>
<dbReference type="PIRSF" id="PIRSF036767">
    <property type="entry name" value="ASM-like_PDE"/>
    <property type="match status" value="1"/>
</dbReference>
<evidence type="ECO:0000259" key="13">
    <source>
        <dbReference type="Pfam" id="PF19272"/>
    </source>
</evidence>
<keyword evidence="9" id="KW-1015">Disulfide bond</keyword>
<dbReference type="FunFam" id="3.60.21.10:FF:000143">
    <property type="entry name" value="Acid sphingomyelinase-like phosphodiesterase"/>
    <property type="match status" value="1"/>
</dbReference>
<dbReference type="STRING" id="9838.ENSCDRP00005012121"/>
<comment type="subcellular location">
    <subcellularLocation>
        <location evidence="2">Secreted</location>
    </subcellularLocation>
</comment>
<dbReference type="PANTHER" id="PTHR10340:SF25">
    <property type="entry name" value="ACID SPHINGOMYELINASE-LIKE PHOSPHODIESTERASE 3B"/>
    <property type="match status" value="1"/>
</dbReference>
<evidence type="ECO:0000256" key="4">
    <source>
        <dbReference type="ARBA" id="ARBA00022525"/>
    </source>
</evidence>
<dbReference type="InterPro" id="IPR004843">
    <property type="entry name" value="Calcineurin-like_PHP"/>
</dbReference>
<feature type="domain" description="Calcineurin-like phosphoesterase" evidence="12">
    <location>
        <begin position="31"/>
        <end position="255"/>
    </location>
</feature>